<comment type="cofactor">
    <cofactor evidence="1">
        <name>Zn(2+)</name>
        <dbReference type="ChEBI" id="CHEBI:29105"/>
    </cofactor>
</comment>
<sequence>MQPNPIRTTVIGSYPFPGWLEFASQNLDQFGPADVEEMIEDAVIAAIHDQTTAGLDVITDGEQTRLDFNLSFYGYIKGLQPNHAETRKFGPPAHDQRGKHSIVEELTAPNGLGAVKEYQRLKKLAPAGPTLKASIPGPYTLSGRMLPNDRYKDRYEITEALLPFIRKELEDLVAAGCEEITVDEPSMSCYAYKEDTKRFVDIFNRTVAPVVGKCRLSTHLCFGNFKGRPVGYRKIHPMLPDFLDLSVDEVHVEMANREFDEIELIAEFAQKMDVAVGIIDVKNYYIETVKDVIERIETCLKYIPAEKLAVAPDCGLSQTARWAARQKLVSMVTGAKKVRGE</sequence>
<keyword evidence="6" id="KW-1185">Reference proteome</keyword>
<feature type="domain" description="Cobalamin-independent methionine synthase MetE C-terminal/archaeal" evidence="4">
    <location>
        <begin position="7"/>
        <end position="336"/>
    </location>
</feature>
<dbReference type="Gene3D" id="3.20.20.210">
    <property type="match status" value="1"/>
</dbReference>
<keyword evidence="3" id="KW-0862">Zinc</keyword>
<evidence type="ECO:0000256" key="2">
    <source>
        <dbReference type="ARBA" id="ARBA00022723"/>
    </source>
</evidence>
<evidence type="ECO:0000256" key="3">
    <source>
        <dbReference type="ARBA" id="ARBA00022833"/>
    </source>
</evidence>
<gene>
    <name evidence="5" type="ORF">ACFQ4C_06365</name>
</gene>
<dbReference type="Proteomes" id="UP001597116">
    <property type="component" value="Unassembled WGS sequence"/>
</dbReference>
<accession>A0ABW3Q556</accession>
<dbReference type="SUPFAM" id="SSF51726">
    <property type="entry name" value="UROD/MetE-like"/>
    <property type="match status" value="1"/>
</dbReference>
<evidence type="ECO:0000259" key="4">
    <source>
        <dbReference type="Pfam" id="PF01717"/>
    </source>
</evidence>
<dbReference type="InterPro" id="IPR038071">
    <property type="entry name" value="UROD/MetE-like_sf"/>
</dbReference>
<evidence type="ECO:0000313" key="5">
    <source>
        <dbReference type="EMBL" id="MFD1140721.1"/>
    </source>
</evidence>
<reference evidence="6" key="1">
    <citation type="journal article" date="2019" name="Int. J. Syst. Evol. Microbiol.">
        <title>The Global Catalogue of Microorganisms (GCM) 10K type strain sequencing project: providing services to taxonomists for standard genome sequencing and annotation.</title>
        <authorList>
            <consortium name="The Broad Institute Genomics Platform"/>
            <consortium name="The Broad Institute Genome Sequencing Center for Infectious Disease"/>
            <person name="Wu L."/>
            <person name="Ma J."/>
        </authorList>
    </citation>
    <scope>NUCLEOTIDE SEQUENCE [LARGE SCALE GENOMIC DNA]</scope>
    <source>
        <strain evidence="6">CCUG 55608</strain>
    </source>
</reference>
<dbReference type="EMBL" id="JBHTLP010000002">
    <property type="protein sequence ID" value="MFD1140721.1"/>
    <property type="molecule type" value="Genomic_DNA"/>
</dbReference>
<proteinExistence type="predicted"/>
<keyword evidence="2" id="KW-0479">Metal-binding</keyword>
<dbReference type="RefSeq" id="WP_265989154.1">
    <property type="nucleotide sequence ID" value="NZ_CP110973.1"/>
</dbReference>
<comment type="caution">
    <text evidence="5">The sequence shown here is derived from an EMBL/GenBank/DDBJ whole genome shotgun (WGS) entry which is preliminary data.</text>
</comment>
<name>A0ABW3Q556_9BACT</name>
<dbReference type="Pfam" id="PF01717">
    <property type="entry name" value="Meth_synt_2"/>
    <property type="match status" value="1"/>
</dbReference>
<dbReference type="CDD" id="cd03311">
    <property type="entry name" value="CIMS_C_terminal_like"/>
    <property type="match status" value="1"/>
</dbReference>
<evidence type="ECO:0000313" key="6">
    <source>
        <dbReference type="Proteomes" id="UP001597116"/>
    </source>
</evidence>
<organism evidence="5 6">
    <name type="scientific">Larkinella insperata</name>
    <dbReference type="NCBI Taxonomy" id="332158"/>
    <lineage>
        <taxon>Bacteria</taxon>
        <taxon>Pseudomonadati</taxon>
        <taxon>Bacteroidota</taxon>
        <taxon>Cytophagia</taxon>
        <taxon>Cytophagales</taxon>
        <taxon>Spirosomataceae</taxon>
        <taxon>Larkinella</taxon>
    </lineage>
</organism>
<protein>
    <submittedName>
        <fullName evidence="5">Methionine synthase</fullName>
    </submittedName>
</protein>
<dbReference type="PANTHER" id="PTHR30519">
    <property type="entry name" value="5-METHYLTETRAHYDROPTEROYLTRIGLUTAMATE--HOMOCYSTEINE METHYLTRANSFERASE"/>
    <property type="match status" value="1"/>
</dbReference>
<evidence type="ECO:0000256" key="1">
    <source>
        <dbReference type="ARBA" id="ARBA00001947"/>
    </source>
</evidence>
<dbReference type="InterPro" id="IPR002629">
    <property type="entry name" value="Met_Synth_C/arc"/>
</dbReference>